<dbReference type="InterPro" id="IPR029058">
    <property type="entry name" value="AB_hydrolase_fold"/>
</dbReference>
<evidence type="ECO:0008006" key="2">
    <source>
        <dbReference type="Google" id="ProtNLM"/>
    </source>
</evidence>
<gene>
    <name evidence="1" type="ORF">ABLG96_13385</name>
</gene>
<sequence>MLFALRHAHLFPHALAMSGNYDPRSWRGWGESSSEEYLTNPTQFVPGLGDGHLDFLRSAVRISLVVGSGQWEDTTGAHSSTHRLAEMLHDKGITHDLFVWGREWPHDWPSWRAQAATYLHDLG</sequence>
<protein>
    <recommendedName>
        <fullName evidence="2">Esterase</fullName>
    </recommendedName>
</protein>
<reference evidence="1" key="1">
    <citation type="submission" date="2024-05" db="EMBL/GenBank/DDBJ databases">
        <authorList>
            <person name="Cai S.Y."/>
            <person name="Jin L.M."/>
            <person name="Li H.R."/>
        </authorList>
    </citation>
    <scope>NUCLEOTIDE SEQUENCE</scope>
    <source>
        <strain evidence="1">A5-74</strain>
    </source>
</reference>
<name>A0AAU8DMZ2_9ACTN</name>
<dbReference type="SUPFAM" id="SSF53474">
    <property type="entry name" value="alpha/beta-Hydrolases"/>
    <property type="match status" value="1"/>
</dbReference>
<evidence type="ECO:0000313" key="1">
    <source>
        <dbReference type="EMBL" id="XCG62257.1"/>
    </source>
</evidence>
<dbReference type="Gene3D" id="3.40.50.1820">
    <property type="entry name" value="alpha/beta hydrolase"/>
    <property type="match status" value="1"/>
</dbReference>
<dbReference type="RefSeq" id="WP_353647872.1">
    <property type="nucleotide sequence ID" value="NZ_CP159218.1"/>
</dbReference>
<proteinExistence type="predicted"/>
<dbReference type="AlphaFoldDB" id="A0AAU8DMZ2"/>
<dbReference type="EMBL" id="CP159218">
    <property type="protein sequence ID" value="XCG62257.1"/>
    <property type="molecule type" value="Genomic_DNA"/>
</dbReference>
<accession>A0AAU8DMZ2</accession>
<organism evidence="1">
    <name type="scientific">Nakamurella sp. A5-74</name>
    <dbReference type="NCBI Taxonomy" id="3158264"/>
    <lineage>
        <taxon>Bacteria</taxon>
        <taxon>Bacillati</taxon>
        <taxon>Actinomycetota</taxon>
        <taxon>Actinomycetes</taxon>
        <taxon>Nakamurellales</taxon>
        <taxon>Nakamurellaceae</taxon>
        <taxon>Nakamurella</taxon>
    </lineage>
</organism>